<dbReference type="InterPro" id="IPR036864">
    <property type="entry name" value="Zn2-C6_fun-type_DNA-bd_sf"/>
</dbReference>
<dbReference type="SMART" id="SM00066">
    <property type="entry name" value="GAL4"/>
    <property type="match status" value="1"/>
</dbReference>
<evidence type="ECO:0000256" key="2">
    <source>
        <dbReference type="ARBA" id="ARBA00022833"/>
    </source>
</evidence>
<evidence type="ECO:0000313" key="8">
    <source>
        <dbReference type="EMBL" id="KAK3177966.1"/>
    </source>
</evidence>
<dbReference type="PANTHER" id="PTHR47660:SF2">
    <property type="entry name" value="TRANSCRIPTION FACTOR WITH C2H2 AND ZN(2)-CYS(6) DNA BINDING DOMAIN (EUROFUNG)"/>
    <property type="match status" value="1"/>
</dbReference>
<evidence type="ECO:0000256" key="1">
    <source>
        <dbReference type="ARBA" id="ARBA00022723"/>
    </source>
</evidence>
<gene>
    <name evidence="8" type="ORF">OEA41_000098</name>
</gene>
<dbReference type="PROSITE" id="PS00463">
    <property type="entry name" value="ZN2_CY6_FUNGAL_1"/>
    <property type="match status" value="1"/>
</dbReference>
<evidence type="ECO:0000256" key="3">
    <source>
        <dbReference type="ARBA" id="ARBA00023015"/>
    </source>
</evidence>
<keyword evidence="3" id="KW-0805">Transcription regulation</keyword>
<dbReference type="PANTHER" id="PTHR47660">
    <property type="entry name" value="TRANSCRIPTION FACTOR WITH C2H2 AND ZN(2)-CYS(6) DNA BINDING DOMAIN (EUROFUNG)-RELATED-RELATED"/>
    <property type="match status" value="1"/>
</dbReference>
<keyword evidence="4" id="KW-0804">Transcription</keyword>
<keyword evidence="9" id="KW-1185">Reference proteome</keyword>
<dbReference type="Gene3D" id="4.10.240.10">
    <property type="entry name" value="Zn(2)-C6 fungal-type DNA-binding domain"/>
    <property type="match status" value="1"/>
</dbReference>
<proteinExistence type="predicted"/>
<keyword evidence="5" id="KW-0539">Nucleus</keyword>
<sequence>MFATLRCGPDEEPLVAIQQTNQLPAQGQGHQHQACYQCREKKLKCTAQKTGCDRCVAQGIVCTFRPPIRRRDSILQQKRGGGTASMRRSEAIRTPTPSKNVAPQALARKSKPSPTNNSSGTYGGSTPGLTSDNSSIFSSIGRLPTPQGNGQFQGTPNGVWRMSSMGSENATMAPNLNGTDFDLPQTKSLNRIEDFSSDADFDAFGLDQDDDRFSDIMDLDLGFPDFMTKDELEISAVGKPSVLESGDTRAVNSLLPSPQGVQVHAFPPGPPQPSWTNFERSDSTSSNSHHSTNEAKTTFSPKPMQCDCLTTTLSLLEKVHFREPHASVSTLIHLLHEFKQWINFFKGVASCTACKSVTDSLMLLVVVCEKLADSFRVVLNVYEKLAEAMSETSGGTPEARMLSSEYRIDSVEEFACLFKSLALRHLQSLHVITLSLDKKAVQEKLTTHHELLQRLYDKHRVMKETLRQAHLKGS</sequence>
<evidence type="ECO:0000256" key="5">
    <source>
        <dbReference type="ARBA" id="ARBA00023242"/>
    </source>
</evidence>
<feature type="compositionally biased region" description="Polar residues" evidence="6">
    <location>
        <begin position="127"/>
        <end position="138"/>
    </location>
</feature>
<dbReference type="GO" id="GO:0000981">
    <property type="term" value="F:DNA-binding transcription factor activity, RNA polymerase II-specific"/>
    <property type="evidence" value="ECO:0007669"/>
    <property type="project" value="InterPro"/>
</dbReference>
<evidence type="ECO:0000259" key="7">
    <source>
        <dbReference type="PROSITE" id="PS50048"/>
    </source>
</evidence>
<dbReference type="Proteomes" id="UP001276659">
    <property type="component" value="Unassembled WGS sequence"/>
</dbReference>
<name>A0AAD9ZGJ0_9LECA</name>
<feature type="region of interest" description="Disordered" evidence="6">
    <location>
        <begin position="72"/>
        <end position="151"/>
    </location>
</feature>
<evidence type="ECO:0000256" key="4">
    <source>
        <dbReference type="ARBA" id="ARBA00023163"/>
    </source>
</evidence>
<dbReference type="AlphaFoldDB" id="A0AAD9ZGJ0"/>
<comment type="caution">
    <text evidence="8">The sequence shown here is derived from an EMBL/GenBank/DDBJ whole genome shotgun (WGS) entry which is preliminary data.</text>
</comment>
<evidence type="ECO:0000256" key="6">
    <source>
        <dbReference type="SAM" id="MobiDB-lite"/>
    </source>
</evidence>
<reference evidence="8" key="1">
    <citation type="submission" date="2022-11" db="EMBL/GenBank/DDBJ databases">
        <title>Chromosomal genome sequence assembly and mating type (MAT) locus characterization of the leprose asexual lichenized fungus Lepraria neglecta (Nyl.) Erichsen.</title>
        <authorList>
            <person name="Allen J.L."/>
            <person name="Pfeffer B."/>
        </authorList>
    </citation>
    <scope>NUCLEOTIDE SEQUENCE</scope>
    <source>
        <strain evidence="8">Allen 5258</strain>
    </source>
</reference>
<dbReference type="CDD" id="cd00067">
    <property type="entry name" value="GAL4"/>
    <property type="match status" value="1"/>
</dbReference>
<accession>A0AAD9ZGJ0</accession>
<dbReference type="PROSITE" id="PS50048">
    <property type="entry name" value="ZN2_CY6_FUNGAL_2"/>
    <property type="match status" value="1"/>
</dbReference>
<feature type="region of interest" description="Disordered" evidence="6">
    <location>
        <begin position="259"/>
        <end position="299"/>
    </location>
</feature>
<dbReference type="EMBL" id="JASNWA010000003">
    <property type="protein sequence ID" value="KAK3177966.1"/>
    <property type="molecule type" value="Genomic_DNA"/>
</dbReference>
<feature type="domain" description="Zn(2)-C6 fungal-type" evidence="7">
    <location>
        <begin position="34"/>
        <end position="64"/>
    </location>
</feature>
<evidence type="ECO:0000313" key="9">
    <source>
        <dbReference type="Proteomes" id="UP001276659"/>
    </source>
</evidence>
<organism evidence="8 9">
    <name type="scientific">Lepraria neglecta</name>
    <dbReference type="NCBI Taxonomy" id="209136"/>
    <lineage>
        <taxon>Eukaryota</taxon>
        <taxon>Fungi</taxon>
        <taxon>Dikarya</taxon>
        <taxon>Ascomycota</taxon>
        <taxon>Pezizomycotina</taxon>
        <taxon>Lecanoromycetes</taxon>
        <taxon>OSLEUM clade</taxon>
        <taxon>Lecanoromycetidae</taxon>
        <taxon>Lecanorales</taxon>
        <taxon>Lecanorineae</taxon>
        <taxon>Stereocaulaceae</taxon>
        <taxon>Lepraria</taxon>
    </lineage>
</organism>
<dbReference type="GO" id="GO:0008270">
    <property type="term" value="F:zinc ion binding"/>
    <property type="evidence" value="ECO:0007669"/>
    <property type="project" value="InterPro"/>
</dbReference>
<protein>
    <recommendedName>
        <fullName evidence="7">Zn(2)-C6 fungal-type domain-containing protein</fullName>
    </recommendedName>
</protein>
<dbReference type="Pfam" id="PF00172">
    <property type="entry name" value="Zn_clus"/>
    <property type="match status" value="1"/>
</dbReference>
<keyword evidence="1" id="KW-0479">Metal-binding</keyword>
<keyword evidence="2" id="KW-0862">Zinc</keyword>
<dbReference type="SUPFAM" id="SSF57701">
    <property type="entry name" value="Zn2/Cys6 DNA-binding domain"/>
    <property type="match status" value="1"/>
</dbReference>
<dbReference type="InterPro" id="IPR001138">
    <property type="entry name" value="Zn2Cys6_DnaBD"/>
</dbReference>